<gene>
    <name evidence="1" type="ORF">L6164_013980</name>
</gene>
<protein>
    <submittedName>
        <fullName evidence="1">Uncharacterized protein</fullName>
    </submittedName>
</protein>
<dbReference type="Proteomes" id="UP000828941">
    <property type="component" value="Chromosome 6"/>
</dbReference>
<evidence type="ECO:0000313" key="1">
    <source>
        <dbReference type="EMBL" id="KAI4335324.1"/>
    </source>
</evidence>
<proteinExistence type="predicted"/>
<comment type="caution">
    <text evidence="1">The sequence shown here is derived from an EMBL/GenBank/DDBJ whole genome shotgun (WGS) entry which is preliminary data.</text>
</comment>
<keyword evidence="2" id="KW-1185">Reference proteome</keyword>
<sequence length="758" mass="85192">MEKREQSHEKHADAVAACGKRKRNPMSFYSLQLEQAKADTIFALLLAALSNLQKPKSRFLIKKCLSKIRACLLSEASVRPILALVPALLNSKCSEIACRSADIVGAASLTSFEMNEEIASDSETLKGLISLLENPKRRVLLSACNSILDLSVTTFGQQQLLKFSALEKLMFVFLQIPEFSKSVFLCFEGRGNINCIKIGIKEEDEASVALLSSIIVLINACDIAQLQNIPRSLSEAFLTVLQELWANGNNQMAVGAAKKSNVAESFCKSNIGISDLAESIFRLSINVCQCNVDLPFEVIKRSLFGTGKSSFEEFISNHWELSPFLLARTSKNLNEDDIFSSFRKTLSWTGSMPSFLSSVLLGLVSCFPIASDEQDILNFLNEVKGRLGCPIIYQQDIRVVKTEKHLGEEVHYFQDFYPGCSKEPLYFMIEDVLKCGQAYEQGYTIALRGLEFRYQSIAAIADTLAFMFGQPSIFGCKQWTVFSRCSQLLPCLYDDLHDSDFDYATTASKEFLLREGDVLYIPRGFPHEAHTNSNGDDGSSGFSLHLTLSVEVEPPFEWEGVAHFALHCWSEDQKWPCFDGLTPLSQKLELVSVILLHVAIGILSNSDPIFRKACLAAAHFLPPDICDWLSKSQRNIFCHIIDKIHTESRFLEVLNSIEVAVQKNEDPFQQIRWLWLLNLKKEISRGCDPNQPFLIEDLPSYCAQHKDKVEAAFLDMKSRFCSEVVFGDVIASYGTLLEKYRKTRKQYINGMISLHDKL</sequence>
<reference evidence="1 2" key="1">
    <citation type="journal article" date="2022" name="DNA Res.">
        <title>Chromosomal-level genome assembly of the orchid tree Bauhinia variegata (Leguminosae; Cercidoideae) supports the allotetraploid origin hypothesis of Bauhinia.</title>
        <authorList>
            <person name="Zhong Y."/>
            <person name="Chen Y."/>
            <person name="Zheng D."/>
            <person name="Pang J."/>
            <person name="Liu Y."/>
            <person name="Luo S."/>
            <person name="Meng S."/>
            <person name="Qian L."/>
            <person name="Wei D."/>
            <person name="Dai S."/>
            <person name="Zhou R."/>
        </authorList>
    </citation>
    <scope>NUCLEOTIDE SEQUENCE [LARGE SCALE GENOMIC DNA]</scope>
    <source>
        <strain evidence="1">BV-YZ2020</strain>
    </source>
</reference>
<dbReference type="EMBL" id="CM039431">
    <property type="protein sequence ID" value="KAI4335324.1"/>
    <property type="molecule type" value="Genomic_DNA"/>
</dbReference>
<accession>A0ACB9NG57</accession>
<evidence type="ECO:0000313" key="2">
    <source>
        <dbReference type="Proteomes" id="UP000828941"/>
    </source>
</evidence>
<organism evidence="1 2">
    <name type="scientific">Bauhinia variegata</name>
    <name type="common">Purple orchid tree</name>
    <name type="synonym">Phanera variegata</name>
    <dbReference type="NCBI Taxonomy" id="167791"/>
    <lineage>
        <taxon>Eukaryota</taxon>
        <taxon>Viridiplantae</taxon>
        <taxon>Streptophyta</taxon>
        <taxon>Embryophyta</taxon>
        <taxon>Tracheophyta</taxon>
        <taxon>Spermatophyta</taxon>
        <taxon>Magnoliopsida</taxon>
        <taxon>eudicotyledons</taxon>
        <taxon>Gunneridae</taxon>
        <taxon>Pentapetalae</taxon>
        <taxon>rosids</taxon>
        <taxon>fabids</taxon>
        <taxon>Fabales</taxon>
        <taxon>Fabaceae</taxon>
        <taxon>Cercidoideae</taxon>
        <taxon>Cercideae</taxon>
        <taxon>Bauhiniinae</taxon>
        <taxon>Bauhinia</taxon>
    </lineage>
</organism>
<name>A0ACB9NG57_BAUVA</name>